<dbReference type="Proteomes" id="UP001180724">
    <property type="component" value="Unassembled WGS sequence"/>
</dbReference>
<sequence>MAVLKDHEQEDGPTRDEPSGGKPVVGDFYDLVTDFCRSASGTEALHKGYFDGPADPAPLAQAADRLTRLIGERLRLGPGTALLDIGCGSGQPARLLAEETGCAVTGTDIAVRQLATAQRRAATTQHDGRLVFHHAEATALPFPAKTFDRALMMEVLTHLPDTPGPRGKGAALAQAARCLRADGLLVLADLMHLPARLGSGPEPAEVPSMHVSTPERLLTLLDAAGFDPVGVEDLSEQVRPTSPRACRAIDEQRQPLTNTYGEAAVASMTALMEELARAEYELGYMVITAAVRTTRGGRPASIEREQASAGPVTMSSS</sequence>
<organism evidence="4 5">
    <name type="scientific">Streptomyces lancefieldiae</name>
    <dbReference type="NCBI Taxonomy" id="3075520"/>
    <lineage>
        <taxon>Bacteria</taxon>
        <taxon>Bacillati</taxon>
        <taxon>Actinomycetota</taxon>
        <taxon>Actinomycetes</taxon>
        <taxon>Kitasatosporales</taxon>
        <taxon>Streptomycetaceae</taxon>
        <taxon>Streptomyces</taxon>
    </lineage>
</organism>
<dbReference type="EMBL" id="JAVRFH010000014">
    <property type="protein sequence ID" value="MDT0611826.1"/>
    <property type="molecule type" value="Genomic_DNA"/>
</dbReference>
<accession>A0ABU3ANQ1</accession>
<keyword evidence="1" id="KW-0808">Transferase</keyword>
<feature type="region of interest" description="Disordered" evidence="2">
    <location>
        <begin position="1"/>
        <end position="24"/>
    </location>
</feature>
<dbReference type="Pfam" id="PF08241">
    <property type="entry name" value="Methyltransf_11"/>
    <property type="match status" value="1"/>
</dbReference>
<evidence type="ECO:0000259" key="3">
    <source>
        <dbReference type="Pfam" id="PF08241"/>
    </source>
</evidence>
<dbReference type="InterPro" id="IPR013216">
    <property type="entry name" value="Methyltransf_11"/>
</dbReference>
<dbReference type="InterPro" id="IPR050447">
    <property type="entry name" value="Erg6_SMT_methyltransf"/>
</dbReference>
<dbReference type="PANTHER" id="PTHR44068">
    <property type="entry name" value="ZGC:194242"/>
    <property type="match status" value="1"/>
</dbReference>
<evidence type="ECO:0000256" key="1">
    <source>
        <dbReference type="ARBA" id="ARBA00022679"/>
    </source>
</evidence>
<keyword evidence="4" id="KW-0489">Methyltransferase</keyword>
<dbReference type="GO" id="GO:0008168">
    <property type="term" value="F:methyltransferase activity"/>
    <property type="evidence" value="ECO:0007669"/>
    <property type="project" value="UniProtKB-KW"/>
</dbReference>
<dbReference type="GO" id="GO:0032259">
    <property type="term" value="P:methylation"/>
    <property type="evidence" value="ECO:0007669"/>
    <property type="project" value="UniProtKB-KW"/>
</dbReference>
<dbReference type="SUPFAM" id="SSF53335">
    <property type="entry name" value="S-adenosyl-L-methionine-dependent methyltransferases"/>
    <property type="match status" value="1"/>
</dbReference>
<feature type="domain" description="Methyltransferase type 11" evidence="3">
    <location>
        <begin position="83"/>
        <end position="187"/>
    </location>
</feature>
<reference evidence="4" key="1">
    <citation type="submission" date="2024-05" db="EMBL/GenBank/DDBJ databases">
        <title>30 novel species of actinomycetes from the DSMZ collection.</title>
        <authorList>
            <person name="Nouioui I."/>
        </authorList>
    </citation>
    <scope>NUCLEOTIDE SEQUENCE</scope>
    <source>
        <strain evidence="4">DSM 40712</strain>
    </source>
</reference>
<keyword evidence="5" id="KW-1185">Reference proteome</keyword>
<feature type="compositionally biased region" description="Basic and acidic residues" evidence="2">
    <location>
        <begin position="1"/>
        <end position="19"/>
    </location>
</feature>
<dbReference type="InterPro" id="IPR029063">
    <property type="entry name" value="SAM-dependent_MTases_sf"/>
</dbReference>
<proteinExistence type="predicted"/>
<comment type="caution">
    <text evidence="4">The sequence shown here is derived from an EMBL/GenBank/DDBJ whole genome shotgun (WGS) entry which is preliminary data.</text>
</comment>
<dbReference type="CDD" id="cd02440">
    <property type="entry name" value="AdoMet_MTases"/>
    <property type="match status" value="1"/>
</dbReference>
<dbReference type="PANTHER" id="PTHR44068:SF11">
    <property type="entry name" value="GERANYL DIPHOSPHATE 2-C-METHYLTRANSFERASE"/>
    <property type="match status" value="1"/>
</dbReference>
<evidence type="ECO:0000256" key="2">
    <source>
        <dbReference type="SAM" id="MobiDB-lite"/>
    </source>
</evidence>
<evidence type="ECO:0000313" key="4">
    <source>
        <dbReference type="EMBL" id="MDT0611826.1"/>
    </source>
</evidence>
<feature type="region of interest" description="Disordered" evidence="2">
    <location>
        <begin position="295"/>
        <end position="317"/>
    </location>
</feature>
<name>A0ABU3ANQ1_9ACTN</name>
<dbReference type="Gene3D" id="3.40.50.150">
    <property type="entry name" value="Vaccinia Virus protein VP39"/>
    <property type="match status" value="1"/>
</dbReference>
<evidence type="ECO:0000313" key="5">
    <source>
        <dbReference type="Proteomes" id="UP001180724"/>
    </source>
</evidence>
<dbReference type="RefSeq" id="WP_311573315.1">
    <property type="nucleotide sequence ID" value="NZ_JAVRFH010000014.1"/>
</dbReference>
<protein>
    <submittedName>
        <fullName evidence="4">Methyltransferase domain-containing protein</fullName>
    </submittedName>
</protein>
<gene>
    <name evidence="4" type="ORF">RM812_16530</name>
</gene>